<reference evidence="1" key="1">
    <citation type="submission" date="2018-01" db="EMBL/GenBank/DDBJ databases">
        <title>An insight into the sialome of Amazonian anophelines.</title>
        <authorList>
            <person name="Ribeiro J.M."/>
            <person name="Scarpassa V."/>
            <person name="Calvo E."/>
        </authorList>
    </citation>
    <scope>NUCLEOTIDE SEQUENCE</scope>
    <source>
        <tissue evidence="1">Salivary glands</tissue>
    </source>
</reference>
<dbReference type="AlphaFoldDB" id="A0A2M4B3M2"/>
<organism evidence="1">
    <name type="scientific">Anopheles triannulatus</name>
    <dbReference type="NCBI Taxonomy" id="58253"/>
    <lineage>
        <taxon>Eukaryota</taxon>
        <taxon>Metazoa</taxon>
        <taxon>Ecdysozoa</taxon>
        <taxon>Arthropoda</taxon>
        <taxon>Hexapoda</taxon>
        <taxon>Insecta</taxon>
        <taxon>Pterygota</taxon>
        <taxon>Neoptera</taxon>
        <taxon>Endopterygota</taxon>
        <taxon>Diptera</taxon>
        <taxon>Nematocera</taxon>
        <taxon>Culicoidea</taxon>
        <taxon>Culicidae</taxon>
        <taxon>Anophelinae</taxon>
        <taxon>Anopheles</taxon>
    </lineage>
</organism>
<accession>A0A2M4B3M2</accession>
<sequence>MSTEKCALLVLPFLGTYQQDVLDFGNCNILSHQFASSKRTGISLRIAWLVYNACSTCSSVPSPYVSASIVTAGDNFYPHAVFRTHTI</sequence>
<evidence type="ECO:0000313" key="1">
    <source>
        <dbReference type="EMBL" id="MBW47643.1"/>
    </source>
</evidence>
<dbReference type="EMBL" id="GGFK01014322">
    <property type="protein sequence ID" value="MBW47643.1"/>
    <property type="molecule type" value="Transcribed_RNA"/>
</dbReference>
<proteinExistence type="predicted"/>
<protein>
    <submittedName>
        <fullName evidence="1">Putative secreted protein</fullName>
    </submittedName>
</protein>
<name>A0A2M4B3M2_9DIPT</name>